<feature type="compositionally biased region" description="Low complexity" evidence="6">
    <location>
        <begin position="1944"/>
        <end position="1953"/>
    </location>
</feature>
<dbReference type="PRINTS" id="PR01367">
    <property type="entry name" value="BGCRYSTALLIN"/>
</dbReference>
<feature type="compositionally biased region" description="Basic and acidic residues" evidence="6">
    <location>
        <begin position="1584"/>
        <end position="1610"/>
    </location>
</feature>
<feature type="domain" description="Beta/gamma crystallin 'Greek key'" evidence="7">
    <location>
        <begin position="2125"/>
        <end position="2169"/>
    </location>
</feature>
<dbReference type="Gene3D" id="2.60.20.10">
    <property type="entry name" value="Crystallins"/>
    <property type="match status" value="2"/>
</dbReference>
<accession>A0A8X7XKT4</accession>
<feature type="compositionally biased region" description="Basic and acidic residues" evidence="6">
    <location>
        <begin position="1906"/>
        <end position="1915"/>
    </location>
</feature>
<comment type="subunit">
    <text evidence="5">Homo/heterodimer, or complexes of higher-order. The structure of beta-crystallin oligomers seems to be stabilized through interactions between the N-terminal arms.</text>
</comment>
<dbReference type="Pfam" id="PF00030">
    <property type="entry name" value="Crystall"/>
    <property type="match status" value="2"/>
</dbReference>
<evidence type="ECO:0000313" key="9">
    <source>
        <dbReference type="Proteomes" id="UP000886611"/>
    </source>
</evidence>
<dbReference type="SMART" id="SM00247">
    <property type="entry name" value="XTALbg"/>
    <property type="match status" value="2"/>
</dbReference>
<feature type="region of interest" description="Disordered" evidence="6">
    <location>
        <begin position="1461"/>
        <end position="1492"/>
    </location>
</feature>
<keyword evidence="3" id="KW-0273">Eye lens protein</keyword>
<feature type="compositionally biased region" description="Polar residues" evidence="6">
    <location>
        <begin position="1701"/>
        <end position="1719"/>
    </location>
</feature>
<evidence type="ECO:0000256" key="4">
    <source>
        <dbReference type="ARBA" id="ARBA00022737"/>
    </source>
</evidence>
<feature type="compositionally biased region" description="Polar residues" evidence="6">
    <location>
        <begin position="920"/>
        <end position="939"/>
    </location>
</feature>
<dbReference type="PROSITE" id="PS50915">
    <property type="entry name" value="CRYSTALLIN_BETA_GAMMA"/>
    <property type="match status" value="3"/>
</dbReference>
<dbReference type="FunFam" id="2.60.20.10:FF:000002">
    <property type="entry name" value="Crystallin, beta B2"/>
    <property type="match status" value="1"/>
</dbReference>
<organism evidence="8 9">
    <name type="scientific">Polypterus senegalus</name>
    <name type="common">Senegal bichir</name>
    <dbReference type="NCBI Taxonomy" id="55291"/>
    <lineage>
        <taxon>Eukaryota</taxon>
        <taxon>Metazoa</taxon>
        <taxon>Chordata</taxon>
        <taxon>Craniata</taxon>
        <taxon>Vertebrata</taxon>
        <taxon>Euteleostomi</taxon>
        <taxon>Actinopterygii</taxon>
        <taxon>Polypteriformes</taxon>
        <taxon>Polypteridae</taxon>
        <taxon>Polypterus</taxon>
    </lineage>
</organism>
<dbReference type="SMART" id="SM01319">
    <property type="entry name" value="Tankyrase_bdg_C"/>
    <property type="match status" value="1"/>
</dbReference>
<feature type="region of interest" description="Disordered" evidence="6">
    <location>
        <begin position="1347"/>
        <end position="1388"/>
    </location>
</feature>
<dbReference type="InterPro" id="IPR040006">
    <property type="entry name" value="TNKS1BP1-like"/>
</dbReference>
<dbReference type="FunFam" id="2.60.20.10:FF:000005">
    <property type="entry name" value="Crystallin, beta B1"/>
    <property type="match status" value="1"/>
</dbReference>
<feature type="compositionally biased region" description="Basic and acidic residues" evidence="6">
    <location>
        <begin position="1517"/>
        <end position="1533"/>
    </location>
</feature>
<feature type="compositionally biased region" description="Polar residues" evidence="6">
    <location>
        <begin position="886"/>
        <end position="901"/>
    </location>
</feature>
<proteinExistence type="inferred from homology"/>
<feature type="non-terminal residue" evidence="8">
    <location>
        <position position="1"/>
    </location>
</feature>
<feature type="region of interest" description="Disordered" evidence="6">
    <location>
        <begin position="1243"/>
        <end position="1273"/>
    </location>
</feature>
<feature type="compositionally biased region" description="Basic residues" evidence="6">
    <location>
        <begin position="1847"/>
        <end position="1862"/>
    </location>
</feature>
<dbReference type="PANTHER" id="PTHR22042:SF3">
    <property type="entry name" value="RIKEN CDNA 2900026A02 GENE"/>
    <property type="match status" value="1"/>
</dbReference>
<evidence type="ECO:0000259" key="7">
    <source>
        <dbReference type="PROSITE" id="PS50915"/>
    </source>
</evidence>
<keyword evidence="4" id="KW-0677">Repeat</keyword>
<evidence type="ECO:0000313" key="8">
    <source>
        <dbReference type="EMBL" id="KAG2470990.1"/>
    </source>
</evidence>
<gene>
    <name evidence="8" type="primary">Crybb3</name>
    <name evidence="8" type="ORF">GTO96_0005485</name>
</gene>
<feature type="region of interest" description="Disordered" evidence="6">
    <location>
        <begin position="1583"/>
        <end position="1631"/>
    </location>
</feature>
<feature type="compositionally biased region" description="Low complexity" evidence="6">
    <location>
        <begin position="1749"/>
        <end position="1764"/>
    </location>
</feature>
<feature type="region of interest" description="Disordered" evidence="6">
    <location>
        <begin position="1839"/>
        <end position="1986"/>
    </location>
</feature>
<feature type="compositionally biased region" description="Low complexity" evidence="6">
    <location>
        <begin position="1614"/>
        <end position="1628"/>
    </location>
</feature>
<name>A0A8X7XKT4_POLSE</name>
<feature type="region of interest" description="Disordered" evidence="6">
    <location>
        <begin position="548"/>
        <end position="594"/>
    </location>
</feature>
<evidence type="ECO:0000256" key="3">
    <source>
        <dbReference type="ARBA" id="ARBA00022613"/>
    </source>
</evidence>
<sequence length="2284" mass="252868">MATKVDKSASPGVAALTDPWDSEAKVQRGPVSPLSDSSNKSSEPTPALILQEEGGKMLSGSKGKPTPAPKPRLTPKPFTAEKPLGMRPILAPKPLGDGSKIEYSKKSSFGSKHFLEQDSPCSDVLQEESQKVTIRESGGIPLAQALDMKTYKSRDYLSCRPGNQKENQGEENPSITPLNRTKSMDYLSKQETRETGLSVIPSGEAVPHLRSRPKPRPRPMSTLFATAGSSSLPSSAETLDSIEKPPFRTPRPLSADLTAKFESSILSTPAGSKMPQDEVKENLPTPQKKPLDFNQKVGEEKEKSGWRRSLHSKVSTEELDKVSDYRNVACKQEVKLAQWLTEEKTLKDEKPDIAQLIGEGFQKPLEESEVRSLCAKNKTLGMDIPSPASEMESKTSTYGSNIKRRISLLLDSSSSGCGSSVIERETSLVASASPSENVGVGIRQRIRELNAEPAEIQVDLQKRSLPAREPSSDFTKSMSKSLEREHTASPSEGSITVEDDSRQRWWHQQQASPVMLYLFLLNVEGDLLARRNESQLCKGQQTLFREEQGVTEKLTSGRGAQRSSFRRKSAPLSKVSDLQAVSEAKRDNESAGHSPVLKVRASMFDNPVQRHMLLETSMTQGLTNAYERKMDQKQWSSLKHYKEANEQNQGNQQKQITVPEEDKHKVVSGTSSAEDAFYPAVCRDFRQRHVDAPVKVDHIVDTIQAVTEKAYSELVPVAVEDKAVTLRSRKLMDKNDKAFPDGEFTLHDRQELKKQIWSKEQHEIAKEEKNCKKEILKRSQSAKAVRSFLTSDTGINGAWLKPQTVERLKVKSDVQVIDKASEKLSSPLLNSGEKHKEDILKVKVEPKYLSVGSLKKWRDQVEEKDGSPNEALSISLKTKSDMTKVSSCTKGSLSSTAQLTQNDDDPSPINEDGTCRVLPNSKTLSEMSVGSRSSSNSIESKAEPDTRSRRFSRKGVKNQNTEENCLYNEQLSKSRICDTEESVMSKGSSSDDVQDPAALKHARCLESTGGTNLQNIGPYGEGVPGYLKGSRPAELEDKAYPKASRASWLRHTPSLAIEKTPEVEDISFPTSSTSPEVENILYSKGSMTPEVESILYSKGAGTSDVGNISYSKGTRIKELDNAACDKSLRTSEIENTYSRRPRILQVKDLFYPKDSSTSQEVDIVYAKGSRNSEIGNVKSSENSKGFVVQDASYSSSPSAQNLESLVCHEMTKTTDVKNLHMKKQEAHYSEDTAMLLQGMTSSLEDTISSKQSESDGQNASGPNSKEQMKRRDSEHKVTYFALTGHISDSPAETSSFVTSLPSSSESQVLEKTQLFDDFSMRLVEGKGGSVGRLYNLKRNPSLDAAYRKNKGHILTDRDSSKGERSAKNAEEQSKEEMPEAQMRSKTFNVDDFRLDYTNEYDSSHQAQSEALGTKSSSNREGLDSLVQWNTPGGLFEKDCKSSILDLDAITVDYKEMSKVADGRSLRTEVRRPRSSPQIDDLETPQGSSFKSLSCAGAIDSIESEVMQRDSSSQKNRKVPERNKGSFRWRERTNPIELPTQEPSSSNSSIKLITAEVSGAGSVDGGLGNDSGLQMNEGIILHLTPVEREGANRSRRSKELTHGNHGSERVKSRSFRNSESPSSNSGGSSVAAELQSLQRAEWSVGIDHTKQDTLSENVRSRPRPLRKDFVRGRSSSTSRESTSSKASAEASSMRVRSRSTHRNWNGNSSTEQLRQCISKQSPEHKDTDTLVQETESQYGTWDTGLHSEESLTPVSPTTSSSASTSQQKPVLHNTPSSTSSQTDWILDPGKETHIPTPQSPSLDHDLVDGPDPALVLSPGLQADVTELSFPERVVSLLDSSAQKNRAQLSKKRSRRTLPSRSVRRSGVPAGADRLSILPEQGSDNWMFKDSTEEKVTTVKLTDSEDEEHPRQVERSPHSHSQRVPVFPVMDPSSLKVPLRKRPDSDGSSDSPASSHLARSPKSHFSHGARVLPPAGGDAGSAEQSPQWLKELKNKSRLRLCLREMKRRRRMLYGSLNLCPRNVYQALAAMCAVPSGAYGWLLERPCVPSVINLQMYYFATDFIMSEPQSVPEQMAAGKSQGGAGGSYKAVVFELENFQGRKMELSAECKDLCEKGFEKVGSVLIESGPWVGFERQAFGGEQFVLEKGEYPRWDTWSNSQANYSLMSLHPLRVDSAEHKIHLFENAGYNGRKMEIVDDDVPSLWAHGFQDRVASIKVLNGTWVGYMYPGYRGRQFVFEKGEFKHWNDWEANLPQIQSIRRVRDMQWHKRGCFQLPATPAVPAAVGSS</sequence>
<dbReference type="GO" id="GO:0005212">
    <property type="term" value="F:structural constituent of eye lens"/>
    <property type="evidence" value="ECO:0007669"/>
    <property type="project" value="UniProtKB-KW"/>
</dbReference>
<evidence type="ECO:0000256" key="6">
    <source>
        <dbReference type="SAM" id="MobiDB-lite"/>
    </source>
</evidence>
<feature type="compositionally biased region" description="Polar residues" evidence="6">
    <location>
        <begin position="1772"/>
        <end position="1782"/>
    </location>
</feature>
<feature type="compositionally biased region" description="Polar residues" evidence="6">
    <location>
        <begin position="223"/>
        <end position="238"/>
    </location>
</feature>
<comment type="similarity">
    <text evidence="2">Belongs to the beta/gamma-crystallin family.</text>
</comment>
<evidence type="ECO:0000256" key="1">
    <source>
        <dbReference type="ARBA" id="ARBA00003689"/>
    </source>
</evidence>
<feature type="domain" description="Beta/gamma crystallin 'Greek key'" evidence="7">
    <location>
        <begin position="2217"/>
        <end position="2259"/>
    </location>
</feature>
<feature type="compositionally biased region" description="Polar residues" evidence="6">
    <location>
        <begin position="164"/>
        <end position="181"/>
    </location>
</feature>
<dbReference type="Pfam" id="PF15327">
    <property type="entry name" value="Tankyrase_bdg_C"/>
    <property type="match status" value="1"/>
</dbReference>
<feature type="non-terminal residue" evidence="8">
    <location>
        <position position="2284"/>
    </location>
</feature>
<dbReference type="InterPro" id="IPR001064">
    <property type="entry name" value="Beta/gamma_crystallin"/>
</dbReference>
<feature type="compositionally biased region" description="Low complexity" evidence="6">
    <location>
        <begin position="1672"/>
        <end position="1691"/>
    </location>
</feature>
<feature type="region of interest" description="Disordered" evidence="6">
    <location>
        <begin position="158"/>
        <end position="311"/>
    </location>
</feature>
<feature type="domain" description="Beta/gamma crystallin 'Greek key'" evidence="7">
    <location>
        <begin position="2085"/>
        <end position="2124"/>
    </location>
</feature>
<feature type="region of interest" description="Disordered" evidence="6">
    <location>
        <begin position="1504"/>
        <end position="1548"/>
    </location>
</feature>
<evidence type="ECO:0000256" key="2">
    <source>
        <dbReference type="ARBA" id="ARBA00009646"/>
    </source>
</evidence>
<protein>
    <submittedName>
        <fullName evidence="8">CRBB3 protein</fullName>
    </submittedName>
</protein>
<dbReference type="EMBL" id="JAATIS010000094">
    <property type="protein sequence ID" value="KAG2470990.1"/>
    <property type="molecule type" value="Genomic_DNA"/>
</dbReference>
<feature type="compositionally biased region" description="Polar residues" evidence="6">
    <location>
        <begin position="34"/>
        <end position="44"/>
    </location>
</feature>
<dbReference type="InterPro" id="IPR011024">
    <property type="entry name" value="G_crystallin-like"/>
</dbReference>
<feature type="region of interest" description="Disordered" evidence="6">
    <location>
        <begin position="1647"/>
        <end position="1729"/>
    </location>
</feature>
<feature type="compositionally biased region" description="Polar residues" evidence="6">
    <location>
        <begin position="1243"/>
        <end position="1265"/>
    </location>
</feature>
<comment type="caution">
    <text evidence="8">The sequence shown here is derived from an EMBL/GenBank/DDBJ whole genome shotgun (WGS) entry which is preliminary data.</text>
</comment>
<feature type="region of interest" description="Disordered" evidence="6">
    <location>
        <begin position="1"/>
        <end position="103"/>
    </location>
</feature>
<comment type="function">
    <text evidence="1">Crystallins are the dominant structural components of the vertebrate eye lens.</text>
</comment>
<evidence type="ECO:0000256" key="5">
    <source>
        <dbReference type="ARBA" id="ARBA00025922"/>
    </source>
</evidence>
<dbReference type="PANTHER" id="PTHR22042">
    <property type="entry name" value="TANKYRASE 1 BINDING PROTEIN"/>
    <property type="match status" value="1"/>
</dbReference>
<dbReference type="SUPFAM" id="SSF49695">
    <property type="entry name" value="gamma-Crystallin-like"/>
    <property type="match status" value="1"/>
</dbReference>
<keyword evidence="9" id="KW-1185">Reference proteome</keyword>
<dbReference type="Proteomes" id="UP000886611">
    <property type="component" value="Unassembled WGS sequence"/>
</dbReference>
<feature type="compositionally biased region" description="Basic and acidic residues" evidence="6">
    <location>
        <begin position="1461"/>
        <end position="1471"/>
    </location>
</feature>
<feature type="region of interest" description="Disordered" evidence="6">
    <location>
        <begin position="886"/>
        <end position="957"/>
    </location>
</feature>
<dbReference type="InterPro" id="IPR032764">
    <property type="entry name" value="Tankyrase-bd_C"/>
</dbReference>
<feature type="region of interest" description="Disordered" evidence="6">
    <location>
        <begin position="1742"/>
        <end position="1809"/>
    </location>
</feature>
<reference evidence="8 9" key="1">
    <citation type="journal article" date="2021" name="Cell">
        <title>Tracing the genetic footprints of vertebrate landing in non-teleost ray-finned fishes.</title>
        <authorList>
            <person name="Bi X."/>
            <person name="Wang K."/>
            <person name="Yang L."/>
            <person name="Pan H."/>
            <person name="Jiang H."/>
            <person name="Wei Q."/>
            <person name="Fang M."/>
            <person name="Yu H."/>
            <person name="Zhu C."/>
            <person name="Cai Y."/>
            <person name="He Y."/>
            <person name="Gan X."/>
            <person name="Zeng H."/>
            <person name="Yu D."/>
            <person name="Zhu Y."/>
            <person name="Jiang H."/>
            <person name="Qiu Q."/>
            <person name="Yang H."/>
            <person name="Zhang Y.E."/>
            <person name="Wang W."/>
            <person name="Zhu M."/>
            <person name="He S."/>
            <person name="Zhang G."/>
        </authorList>
    </citation>
    <scope>NUCLEOTIDE SEQUENCE [LARGE SCALE GENOMIC DNA]</scope>
    <source>
        <strain evidence="8">Bchr_013</strain>
    </source>
</reference>
<feature type="compositionally biased region" description="Basic and acidic residues" evidence="6">
    <location>
        <begin position="1353"/>
        <end position="1377"/>
    </location>
</feature>
<feature type="region of interest" description="Disordered" evidence="6">
    <location>
        <begin position="460"/>
        <end position="502"/>
    </location>
</feature>